<comment type="caution">
    <text evidence="3">The sequence shown here is derived from an EMBL/GenBank/DDBJ whole genome shotgun (WGS) entry which is preliminary data.</text>
</comment>
<organism evidence="3 4">
    <name type="scientific">Penicillium patulum</name>
    <name type="common">Penicillium griseofulvum</name>
    <dbReference type="NCBI Taxonomy" id="5078"/>
    <lineage>
        <taxon>Eukaryota</taxon>
        <taxon>Fungi</taxon>
        <taxon>Dikarya</taxon>
        <taxon>Ascomycota</taxon>
        <taxon>Pezizomycotina</taxon>
        <taxon>Eurotiomycetes</taxon>
        <taxon>Eurotiomycetidae</taxon>
        <taxon>Eurotiales</taxon>
        <taxon>Aspergillaceae</taxon>
        <taxon>Penicillium</taxon>
    </lineage>
</organism>
<accession>A0A135LTP2</accession>
<feature type="compositionally biased region" description="Polar residues" evidence="1">
    <location>
        <begin position="330"/>
        <end position="341"/>
    </location>
</feature>
<proteinExistence type="predicted"/>
<evidence type="ECO:0000256" key="1">
    <source>
        <dbReference type="SAM" id="MobiDB-lite"/>
    </source>
</evidence>
<dbReference type="RefSeq" id="XP_040650858.1">
    <property type="nucleotide sequence ID" value="XM_040796320.1"/>
</dbReference>
<dbReference type="GeneID" id="63711620"/>
<protein>
    <submittedName>
        <fullName evidence="3">Uncharacterized protein</fullName>
    </submittedName>
</protein>
<keyword evidence="4" id="KW-1185">Reference proteome</keyword>
<evidence type="ECO:0000313" key="3">
    <source>
        <dbReference type="EMBL" id="KXG52322.1"/>
    </source>
</evidence>
<dbReference type="Proteomes" id="UP000070168">
    <property type="component" value="Unassembled WGS sequence"/>
</dbReference>
<reference evidence="3 4" key="1">
    <citation type="journal article" date="2016" name="BMC Genomics">
        <title>Genome sequencing and secondary metabolism of the postharvest pathogen Penicillium griseofulvum.</title>
        <authorList>
            <person name="Banani H."/>
            <person name="Marcet-Houben M."/>
            <person name="Ballester A.R."/>
            <person name="Abbruscato P."/>
            <person name="Gonzalez-Candelas L."/>
            <person name="Gabaldon T."/>
            <person name="Spadaro D."/>
        </authorList>
    </citation>
    <scope>NUCLEOTIDE SEQUENCE [LARGE SCALE GENOMIC DNA]</scope>
    <source>
        <strain evidence="3 4">PG3</strain>
    </source>
</reference>
<sequence length="413" mass="41312">MASKAGAAAAAALGGSSAPVPADTAAQTSTSAGTGATATQPTTASTETTSSTTAAPTSTTTEPTTTSSTTTSTSSTHTTEPTTSTPESTSTPTTSTSSTSTSSTSSTTTAPSTTSTPETTAFPSTSSGSQGTTVIFVTSTQSATDTGGPSISATDSAALATSTSAAGSSGGLSPSGTIAVAVVVPVASVALIILALLFFWRKRKANKAAEEERRKEVEEYGFNPNNDPTLPGMAGVVIPKDDESSGYRGWGTTSAGRKASTNLSSGMGGLAMSEGSSPGYHHGATPSEGTVQYSDGARPDSGEIVEPIGVLGAAPVAANNRNGDIHRGPSNASSAYSTANRSEASEESHMSAAHPSGGYYGENPYYGDINTHGAYGGEDYQPVIRDVQARRNTRIENPGVYPRQGNAGIAQNF</sequence>
<feature type="region of interest" description="Disordered" evidence="1">
    <location>
        <begin position="1"/>
        <end position="131"/>
    </location>
</feature>
<dbReference type="OMA" id="IENPGVY"/>
<dbReference type="OrthoDB" id="5411678at2759"/>
<dbReference type="AlphaFoldDB" id="A0A135LTP2"/>
<keyword evidence="2" id="KW-0472">Membrane</keyword>
<keyword evidence="2" id="KW-1133">Transmembrane helix</keyword>
<dbReference type="STRING" id="5078.A0A135LTP2"/>
<feature type="region of interest" description="Disordered" evidence="1">
    <location>
        <begin position="247"/>
        <end position="303"/>
    </location>
</feature>
<keyword evidence="2" id="KW-0812">Transmembrane</keyword>
<name>A0A135LTP2_PENPA</name>
<feature type="compositionally biased region" description="Low complexity" evidence="1">
    <location>
        <begin position="1"/>
        <end position="127"/>
    </location>
</feature>
<gene>
    <name evidence="3" type="ORF">PGRI_086060</name>
</gene>
<feature type="region of interest" description="Disordered" evidence="1">
    <location>
        <begin position="319"/>
        <end position="356"/>
    </location>
</feature>
<dbReference type="EMBL" id="LHQR01000026">
    <property type="protein sequence ID" value="KXG52322.1"/>
    <property type="molecule type" value="Genomic_DNA"/>
</dbReference>
<feature type="transmembrane region" description="Helical" evidence="2">
    <location>
        <begin position="178"/>
        <end position="200"/>
    </location>
</feature>
<feature type="region of interest" description="Disordered" evidence="1">
    <location>
        <begin position="212"/>
        <end position="232"/>
    </location>
</feature>
<evidence type="ECO:0000256" key="2">
    <source>
        <dbReference type="SAM" id="Phobius"/>
    </source>
</evidence>
<evidence type="ECO:0000313" key="4">
    <source>
        <dbReference type="Proteomes" id="UP000070168"/>
    </source>
</evidence>
<feature type="compositionally biased region" description="Polar residues" evidence="1">
    <location>
        <begin position="251"/>
        <end position="265"/>
    </location>
</feature>